<evidence type="ECO:0000256" key="2">
    <source>
        <dbReference type="SAM" id="MobiDB-lite"/>
    </source>
</evidence>
<organism evidence="4 5">
    <name type="scientific">Propionispira arboris</name>
    <dbReference type="NCBI Taxonomy" id="84035"/>
    <lineage>
        <taxon>Bacteria</taxon>
        <taxon>Bacillati</taxon>
        <taxon>Bacillota</taxon>
        <taxon>Negativicutes</taxon>
        <taxon>Selenomonadales</taxon>
        <taxon>Selenomonadaceae</taxon>
        <taxon>Propionispira</taxon>
    </lineage>
</organism>
<evidence type="ECO:0000313" key="5">
    <source>
        <dbReference type="Proteomes" id="UP000199662"/>
    </source>
</evidence>
<reference evidence="4 5" key="1">
    <citation type="submission" date="2016-10" db="EMBL/GenBank/DDBJ databases">
        <authorList>
            <person name="de Groot N.N."/>
        </authorList>
    </citation>
    <scope>NUCLEOTIDE SEQUENCE [LARGE SCALE GENOMIC DNA]</scope>
    <source>
        <strain evidence="4 5">DSM 2179</strain>
    </source>
</reference>
<name>A0A1H7B7H3_9FIRM</name>
<dbReference type="EMBL" id="FNZK01000015">
    <property type="protein sequence ID" value="SEJ73731.1"/>
    <property type="molecule type" value="Genomic_DNA"/>
</dbReference>
<dbReference type="InterPro" id="IPR004474">
    <property type="entry name" value="LytR_CpsA_psr"/>
</dbReference>
<accession>A0A1H7B7H3</accession>
<evidence type="ECO:0000256" key="1">
    <source>
        <dbReference type="ARBA" id="ARBA00006068"/>
    </source>
</evidence>
<evidence type="ECO:0000259" key="3">
    <source>
        <dbReference type="Pfam" id="PF03816"/>
    </source>
</evidence>
<dbReference type="NCBIfam" id="TIGR00350">
    <property type="entry name" value="lytR_cpsA_psr"/>
    <property type="match status" value="1"/>
</dbReference>
<dbReference type="STRING" id="84035.SAMN05660742_11579"/>
<gene>
    <name evidence="4" type="ORF">SAMN05660742_11579</name>
</gene>
<dbReference type="Proteomes" id="UP000199662">
    <property type="component" value="Unassembled WGS sequence"/>
</dbReference>
<dbReference type="Pfam" id="PF03816">
    <property type="entry name" value="LytR_cpsA_psr"/>
    <property type="match status" value="1"/>
</dbReference>
<dbReference type="PANTHER" id="PTHR33392:SF6">
    <property type="entry name" value="POLYISOPRENYL-TEICHOIC ACID--PEPTIDOGLYCAN TEICHOIC ACID TRANSFERASE TAGU"/>
    <property type="match status" value="1"/>
</dbReference>
<proteinExistence type="inferred from homology"/>
<feature type="region of interest" description="Disordered" evidence="2">
    <location>
        <begin position="321"/>
        <end position="392"/>
    </location>
</feature>
<dbReference type="InterPro" id="IPR050922">
    <property type="entry name" value="LytR/CpsA/Psr_CW_biosynth"/>
</dbReference>
<feature type="domain" description="Cell envelope-related transcriptional attenuator" evidence="3">
    <location>
        <begin position="75"/>
        <end position="224"/>
    </location>
</feature>
<comment type="similarity">
    <text evidence="1">Belongs to the LytR/CpsA/Psr (LCP) family.</text>
</comment>
<sequence length="392" mass="43504">MNLEPRRKQRQKRHLSHWGVFLLLGLFLLASIAGAACYLFEPNQKAKVSPDRMVALDKMNIMIMGVDSRDDDVGRSDTLMVATVDPKNEKISLLSIPRDTRVKISGHGYDKINHAFAFGGHDLSKKTVEDFLNIPIDHYILIDMQAFKRIINAIGGVDINVEKRMHYEDPWDDDGGLIINLAPGLQHMDGDTAIEYVRFRDEEGDIGRIGRQQKFMKAVLEKISSTDIITKLPGIIKEISSAVKTDLSIPKMLSLAGILKTAHENRLTAEMVPGTPLFIDDISYWIPNILKLRETLAQTLGIDVTPQMAAIMRREAEEYTASLPQITSGPVSRDKPLSNPVNPKEATPPAKTTSTKDAETKHPAITKPSPPTGVPKTNEPTKPSVPPVQKIQ</sequence>
<dbReference type="PANTHER" id="PTHR33392">
    <property type="entry name" value="POLYISOPRENYL-TEICHOIC ACID--PEPTIDOGLYCAN TEICHOIC ACID TRANSFERASE TAGU"/>
    <property type="match status" value="1"/>
</dbReference>
<dbReference type="Gene3D" id="3.40.630.190">
    <property type="entry name" value="LCP protein"/>
    <property type="match status" value="1"/>
</dbReference>
<evidence type="ECO:0000313" key="4">
    <source>
        <dbReference type="EMBL" id="SEJ73731.1"/>
    </source>
</evidence>
<dbReference type="RefSeq" id="WP_091833133.1">
    <property type="nucleotide sequence ID" value="NZ_FNZK01000015.1"/>
</dbReference>
<dbReference type="AlphaFoldDB" id="A0A1H7B7H3"/>
<protein>
    <submittedName>
        <fullName evidence="4">Transcriptional attenuator, LytR family</fullName>
    </submittedName>
</protein>
<keyword evidence="5" id="KW-1185">Reference proteome</keyword>